<dbReference type="SUPFAM" id="SSF109604">
    <property type="entry name" value="HD-domain/PDEase-like"/>
    <property type="match status" value="1"/>
</dbReference>
<evidence type="ECO:0000313" key="2">
    <source>
        <dbReference type="EMBL" id="MBK1818406.1"/>
    </source>
</evidence>
<proteinExistence type="predicted"/>
<gene>
    <name evidence="2" type="ORF">JIN84_22495</name>
</gene>
<dbReference type="SMART" id="SM00471">
    <property type="entry name" value="HDc"/>
    <property type="match status" value="1"/>
</dbReference>
<dbReference type="PROSITE" id="PS51831">
    <property type="entry name" value="HD"/>
    <property type="match status" value="1"/>
</dbReference>
<dbReference type="EMBL" id="JAENIK010000013">
    <property type="protein sequence ID" value="MBK1818406.1"/>
    <property type="molecule type" value="Genomic_DNA"/>
</dbReference>
<dbReference type="Gene3D" id="1.10.3210.50">
    <property type="match status" value="1"/>
</dbReference>
<name>A0A934VDU9_9BACT</name>
<reference evidence="2" key="1">
    <citation type="submission" date="2021-01" db="EMBL/GenBank/DDBJ databases">
        <title>Modified the classification status of verrucomicrobia.</title>
        <authorList>
            <person name="Feng X."/>
        </authorList>
    </citation>
    <scope>NUCLEOTIDE SEQUENCE</scope>
    <source>
        <strain evidence="2">JCM 18052</strain>
    </source>
</reference>
<dbReference type="RefSeq" id="WP_200353353.1">
    <property type="nucleotide sequence ID" value="NZ_BAABHZ010000002.1"/>
</dbReference>
<dbReference type="InterPro" id="IPR006674">
    <property type="entry name" value="HD_domain"/>
</dbReference>
<dbReference type="InterPro" id="IPR003607">
    <property type="entry name" value="HD/PDEase_dom"/>
</dbReference>
<dbReference type="Pfam" id="PF01966">
    <property type="entry name" value="HD"/>
    <property type="match status" value="1"/>
</dbReference>
<accession>A0A934VDU9</accession>
<comment type="caution">
    <text evidence="2">The sequence shown here is derived from an EMBL/GenBank/DDBJ whole genome shotgun (WGS) entry which is preliminary data.</text>
</comment>
<organism evidence="2 3">
    <name type="scientific">Luteolibacter yonseiensis</name>
    <dbReference type="NCBI Taxonomy" id="1144680"/>
    <lineage>
        <taxon>Bacteria</taxon>
        <taxon>Pseudomonadati</taxon>
        <taxon>Verrucomicrobiota</taxon>
        <taxon>Verrucomicrobiia</taxon>
        <taxon>Verrucomicrobiales</taxon>
        <taxon>Verrucomicrobiaceae</taxon>
        <taxon>Luteolibacter</taxon>
    </lineage>
</organism>
<dbReference type="CDD" id="cd00077">
    <property type="entry name" value="HDc"/>
    <property type="match status" value="1"/>
</dbReference>
<evidence type="ECO:0000259" key="1">
    <source>
        <dbReference type="PROSITE" id="PS51831"/>
    </source>
</evidence>
<dbReference type="PANTHER" id="PTHR33594">
    <property type="entry name" value="SUPERFAMILY HYDROLASE, PUTATIVE (AFU_ORTHOLOGUE AFUA_1G03035)-RELATED"/>
    <property type="match status" value="1"/>
</dbReference>
<evidence type="ECO:0000313" key="3">
    <source>
        <dbReference type="Proteomes" id="UP000600139"/>
    </source>
</evidence>
<protein>
    <submittedName>
        <fullName evidence="2">HD domain-containing protein</fullName>
    </submittedName>
</protein>
<dbReference type="Proteomes" id="UP000600139">
    <property type="component" value="Unassembled WGS sequence"/>
</dbReference>
<sequence>MPDTDSRWPAVFSNLLQNHSVADAAHDMQHIRRVVANARRLTLAEGADWEIVMPAAWLHDCVVVPKSSPQRKQASRLAARQAVVWLEENAWPHGKLAEIGHAIEAHSFSAGIETRTLEAMVLQDADRLDALGAVGLARTLMLGAEMKREFYHPEDPFCEDRPPDDSVYTLDHIYQKLLTLEGTMKTESGRKEAVRRTEFLRQFLDQMKDEV</sequence>
<feature type="domain" description="HD" evidence="1">
    <location>
        <begin position="27"/>
        <end position="131"/>
    </location>
</feature>
<dbReference type="AlphaFoldDB" id="A0A934VDU9"/>
<dbReference type="PANTHER" id="PTHR33594:SF1">
    <property type="entry name" value="HD_PDEASE DOMAIN-CONTAINING PROTEIN"/>
    <property type="match status" value="1"/>
</dbReference>
<keyword evidence="3" id="KW-1185">Reference proteome</keyword>